<dbReference type="InterPro" id="IPR003787">
    <property type="entry name" value="Sulphur_relay_DsrE/F-like"/>
</dbReference>
<dbReference type="PANTHER" id="PTHR37691">
    <property type="entry name" value="BLR3518 PROTEIN"/>
    <property type="match status" value="1"/>
</dbReference>
<reference evidence="2 3" key="1">
    <citation type="submission" date="2021-04" db="EMBL/GenBank/DDBJ databases">
        <authorList>
            <person name="Pira H."/>
            <person name="Risdian C."/>
            <person name="Wink J."/>
        </authorList>
    </citation>
    <scope>NUCLEOTIDE SEQUENCE [LARGE SCALE GENOMIC DNA]</scope>
    <source>
        <strain evidence="2 3">WH131</strain>
    </source>
</reference>
<sequence>MIRRTRLIVGYALVLAAPAAGQEPDFSAFDTGPVFTEFGPHAPVPGANAIDPTAEFRIAFDVADKADDGARNRKFESAARFTNMHVAAGVPKDRISLAVVVHGKAVLDLVTDEVRGGRDMEPNASAPMVAAMLDQGIRFVVCGQSASVYGVKAEHLIEGVELEISAMTAHALLQQRGYTVNPF</sequence>
<proteinExistence type="predicted"/>
<keyword evidence="3" id="KW-1185">Reference proteome</keyword>
<evidence type="ECO:0000313" key="3">
    <source>
        <dbReference type="Proteomes" id="UP000699975"/>
    </source>
</evidence>
<dbReference type="PANTHER" id="PTHR37691:SF1">
    <property type="entry name" value="BLR3518 PROTEIN"/>
    <property type="match status" value="1"/>
</dbReference>
<dbReference type="EMBL" id="JAGSPB010000002">
    <property type="protein sequence ID" value="MBV7266000.1"/>
    <property type="molecule type" value="Genomic_DNA"/>
</dbReference>
<name>A0ABS6SLS9_9SPHN</name>
<feature type="chain" id="PRO_5045718452" evidence="1">
    <location>
        <begin position="23"/>
        <end position="183"/>
    </location>
</feature>
<keyword evidence="1" id="KW-0732">Signal</keyword>
<protein>
    <submittedName>
        <fullName evidence="2">DsrE family protein</fullName>
    </submittedName>
</protein>
<gene>
    <name evidence="2" type="ORF">KCG45_07390</name>
</gene>
<comment type="caution">
    <text evidence="2">The sequence shown here is derived from an EMBL/GenBank/DDBJ whole genome shotgun (WGS) entry which is preliminary data.</text>
</comment>
<dbReference type="RefSeq" id="WP_218316614.1">
    <property type="nucleotide sequence ID" value="NZ_JAGSPB010000002.1"/>
</dbReference>
<dbReference type="Pfam" id="PF02635">
    <property type="entry name" value="DsrE"/>
    <property type="match status" value="1"/>
</dbReference>
<accession>A0ABS6SLS9</accession>
<organism evidence="2 3">
    <name type="scientific">Erythrobacter ani</name>
    <dbReference type="NCBI Taxonomy" id="2827235"/>
    <lineage>
        <taxon>Bacteria</taxon>
        <taxon>Pseudomonadati</taxon>
        <taxon>Pseudomonadota</taxon>
        <taxon>Alphaproteobacteria</taxon>
        <taxon>Sphingomonadales</taxon>
        <taxon>Erythrobacteraceae</taxon>
        <taxon>Erythrobacter/Porphyrobacter group</taxon>
        <taxon>Erythrobacter</taxon>
    </lineage>
</organism>
<dbReference type="Proteomes" id="UP000699975">
    <property type="component" value="Unassembled WGS sequence"/>
</dbReference>
<feature type="signal peptide" evidence="1">
    <location>
        <begin position="1"/>
        <end position="22"/>
    </location>
</feature>
<evidence type="ECO:0000313" key="2">
    <source>
        <dbReference type="EMBL" id="MBV7266000.1"/>
    </source>
</evidence>
<evidence type="ECO:0000256" key="1">
    <source>
        <dbReference type="SAM" id="SignalP"/>
    </source>
</evidence>